<evidence type="ECO:0000256" key="1">
    <source>
        <dbReference type="SAM" id="MobiDB-lite"/>
    </source>
</evidence>
<name>A0A6J1CG85_MOMCH</name>
<dbReference type="PANTHER" id="PTHR33647:SF5">
    <property type="entry name" value="OS01G0793900 PROTEIN"/>
    <property type="match status" value="1"/>
</dbReference>
<proteinExistence type="predicted"/>
<protein>
    <submittedName>
        <fullName evidence="3">Uncharacterized protein LOC111011249</fullName>
    </submittedName>
</protein>
<dbReference type="Proteomes" id="UP000504603">
    <property type="component" value="Unplaced"/>
</dbReference>
<feature type="region of interest" description="Disordered" evidence="1">
    <location>
        <begin position="155"/>
        <end position="185"/>
    </location>
</feature>
<dbReference type="RefSeq" id="XP_022140639.1">
    <property type="nucleotide sequence ID" value="XM_022284947.1"/>
</dbReference>
<dbReference type="OrthoDB" id="1304043at2759"/>
<dbReference type="PANTHER" id="PTHR33647">
    <property type="entry name" value="OS01G0793900 PROTEIN"/>
    <property type="match status" value="1"/>
</dbReference>
<keyword evidence="2" id="KW-1185">Reference proteome</keyword>
<feature type="compositionally biased region" description="Basic and acidic residues" evidence="1">
    <location>
        <begin position="155"/>
        <end position="164"/>
    </location>
</feature>
<evidence type="ECO:0000313" key="2">
    <source>
        <dbReference type="Proteomes" id="UP000504603"/>
    </source>
</evidence>
<accession>A0A6J1CG85</accession>
<reference evidence="3" key="1">
    <citation type="submission" date="2025-08" db="UniProtKB">
        <authorList>
            <consortium name="RefSeq"/>
        </authorList>
    </citation>
    <scope>IDENTIFICATION</scope>
    <source>
        <strain evidence="3">OHB3-1</strain>
    </source>
</reference>
<evidence type="ECO:0000313" key="3">
    <source>
        <dbReference type="RefSeq" id="XP_022140639.1"/>
    </source>
</evidence>
<dbReference type="AlphaFoldDB" id="A0A6J1CG85"/>
<organism evidence="2 3">
    <name type="scientific">Momordica charantia</name>
    <name type="common">Bitter gourd</name>
    <name type="synonym">Balsam pear</name>
    <dbReference type="NCBI Taxonomy" id="3673"/>
    <lineage>
        <taxon>Eukaryota</taxon>
        <taxon>Viridiplantae</taxon>
        <taxon>Streptophyta</taxon>
        <taxon>Embryophyta</taxon>
        <taxon>Tracheophyta</taxon>
        <taxon>Spermatophyta</taxon>
        <taxon>Magnoliopsida</taxon>
        <taxon>eudicotyledons</taxon>
        <taxon>Gunneridae</taxon>
        <taxon>Pentapetalae</taxon>
        <taxon>rosids</taxon>
        <taxon>fabids</taxon>
        <taxon>Cucurbitales</taxon>
        <taxon>Cucurbitaceae</taxon>
        <taxon>Momordiceae</taxon>
        <taxon>Momordica</taxon>
    </lineage>
</organism>
<dbReference type="KEGG" id="mcha:111011249"/>
<sequence length="185" mass="20775">MCHTLHLSPYKISLHFRQNLFLFRTIEGTNSVNSDPLHFDLTMGNCLRNNRVMAQDEACSPSPNSSLTETNYKVEDKPAAGSALARPKTEEARIAARRKKVVRFQQREDEISGGGGGVLRIKVVVSQKELKQILKDRESNSSTLEELLAELKMKGRTISDARADNEEDENGSWRPALESIPEDLH</sequence>
<dbReference type="GeneID" id="111011249"/>
<gene>
    <name evidence="3" type="primary">LOC111011249</name>
</gene>